<feature type="transmembrane region" description="Helical" evidence="2">
    <location>
        <begin position="28"/>
        <end position="53"/>
    </location>
</feature>
<dbReference type="GO" id="GO:0008233">
    <property type="term" value="F:peptidase activity"/>
    <property type="evidence" value="ECO:0007669"/>
    <property type="project" value="InterPro"/>
</dbReference>
<keyword evidence="2" id="KW-1133">Transmembrane helix</keyword>
<feature type="transmembrane region" description="Helical" evidence="2">
    <location>
        <begin position="107"/>
        <end position="129"/>
    </location>
</feature>
<feature type="transmembrane region" description="Helical" evidence="2">
    <location>
        <begin position="203"/>
        <end position="222"/>
    </location>
</feature>
<feature type="transmembrane region" description="Helical" evidence="2">
    <location>
        <begin position="487"/>
        <end position="508"/>
    </location>
</feature>
<feature type="region of interest" description="Disordered" evidence="1">
    <location>
        <begin position="554"/>
        <end position="592"/>
    </location>
</feature>
<dbReference type="Pfam" id="PF13367">
    <property type="entry name" value="PrsW-protease"/>
    <property type="match status" value="1"/>
</dbReference>
<keyword evidence="2" id="KW-0472">Membrane</keyword>
<dbReference type="InterPro" id="IPR041436">
    <property type="entry name" value="RNAse_A_bac"/>
</dbReference>
<accession>A0AB39PXY7</accession>
<dbReference type="EMBL" id="CP163439">
    <property type="protein sequence ID" value="XDQ35682.1"/>
    <property type="molecule type" value="Genomic_DNA"/>
</dbReference>
<dbReference type="InterPro" id="IPR026898">
    <property type="entry name" value="PrsW"/>
</dbReference>
<feature type="transmembrane region" description="Helical" evidence="2">
    <location>
        <begin position="520"/>
        <end position="545"/>
    </location>
</feature>
<dbReference type="RefSeq" id="WP_369170221.1">
    <property type="nucleotide sequence ID" value="NZ_CP163439.1"/>
</dbReference>
<sequence length="708" mass="76274">MTLVMAVAAVWGVLQLFALSWPTRSVRLSTVLLAFALGVYGCGVATALIQLAYTRVYAEQSGQSLVTVVDTTSYTVAPWVEELLKVAPLLLAGLSLRVRRQWGLTDFVVVGAALGAGFGLLEAVLRFGLDADRAIVRGEGWIVPDSLSPPYVPGLGQVLTSWLPAPFSQLDLGGPAVTETFTHLVFTAVAGFGVGLLWRTSGWVRLLSVLPIAAAAVHHTVNNYAVQEHADGATEWLDSLDGMAWAAPLVCLAIAMAVDLRQLHRGKRTVPGVQLASERADGDSLGALLRYAAWRLPWSLLLVLRYVRLRRSLLYAAASAPPEATGELRQVVAGITARMDASDNQRAWQALNIRAWLKATRAARRSRERWLLLIPCVLMLPALLFLGVGSFTSTAGLQEFFSTGAGPKILMGFGIAALAWIVYQLTVLLRSWRLASAQPMGEVLAAHRFRLGTALGSATTGVFLLWRGLGDAGPDGRAIRTLHLLDALNTFLVYLGFALLLLSLLALFPPGGLALAGGGAVGALTAEAALSAGVLGTAGLVLMGLGASNGSGRDYNAWPRNKRKGRQKPEHRADVRGDEGKSLGGKSKGHTIDKHVDKTISGMRRRLRENPELEADSRYVDVDAAQSFTDKTLTIIRNQRKISAWMANGAKGTLRLEARFDEPTGLHLTRYDFTHGRPTQWVNRVRVVLKADPSSPSGYRVLTSFPQP</sequence>
<evidence type="ECO:0000259" key="3">
    <source>
        <dbReference type="Pfam" id="PF18431"/>
    </source>
</evidence>
<feature type="domain" description="Bacterial CdiA-CT RNAse A" evidence="3">
    <location>
        <begin position="589"/>
        <end position="706"/>
    </location>
</feature>
<dbReference type="CDD" id="cd20684">
    <property type="entry name" value="CdiA-CT_Yk_RNaseA-like"/>
    <property type="match status" value="1"/>
</dbReference>
<organism evidence="4">
    <name type="scientific">Streptomyces sp. R28</name>
    <dbReference type="NCBI Taxonomy" id="3238628"/>
    <lineage>
        <taxon>Bacteria</taxon>
        <taxon>Bacillati</taxon>
        <taxon>Actinomycetota</taxon>
        <taxon>Actinomycetes</taxon>
        <taxon>Kitasatosporales</taxon>
        <taxon>Streptomycetaceae</taxon>
        <taxon>Streptomyces</taxon>
    </lineage>
</organism>
<feature type="transmembrane region" description="Helical" evidence="2">
    <location>
        <begin position="180"/>
        <end position="198"/>
    </location>
</feature>
<dbReference type="Pfam" id="PF18431">
    <property type="entry name" value="RNAse_A_bac"/>
    <property type="match status" value="1"/>
</dbReference>
<proteinExistence type="predicted"/>
<name>A0AB39PXY7_9ACTN</name>
<feature type="compositionally biased region" description="Basic and acidic residues" evidence="1">
    <location>
        <begin position="567"/>
        <end position="581"/>
    </location>
</feature>
<protein>
    <submittedName>
        <fullName evidence="4">RNase A-like domain-containing protein</fullName>
    </submittedName>
</protein>
<evidence type="ECO:0000256" key="2">
    <source>
        <dbReference type="SAM" id="Phobius"/>
    </source>
</evidence>
<evidence type="ECO:0000256" key="1">
    <source>
        <dbReference type="SAM" id="MobiDB-lite"/>
    </source>
</evidence>
<gene>
    <name evidence="4" type="ORF">AB5J49_21345</name>
</gene>
<reference evidence="4" key="1">
    <citation type="submission" date="2024-07" db="EMBL/GenBank/DDBJ databases">
        <authorList>
            <person name="Yu S.T."/>
        </authorList>
    </citation>
    <scope>NUCLEOTIDE SEQUENCE</scope>
    <source>
        <strain evidence="4">R28</strain>
    </source>
</reference>
<feature type="transmembrane region" description="Helical" evidence="2">
    <location>
        <begin position="242"/>
        <end position="260"/>
    </location>
</feature>
<feature type="transmembrane region" description="Helical" evidence="2">
    <location>
        <begin position="370"/>
        <end position="389"/>
    </location>
</feature>
<feature type="transmembrane region" description="Helical" evidence="2">
    <location>
        <begin position="409"/>
        <end position="429"/>
    </location>
</feature>
<dbReference type="AlphaFoldDB" id="A0AB39PXY7"/>
<evidence type="ECO:0000313" key="4">
    <source>
        <dbReference type="EMBL" id="XDQ35682.1"/>
    </source>
</evidence>
<keyword evidence="2" id="KW-0812">Transmembrane</keyword>